<dbReference type="EMBL" id="QKKF02012754">
    <property type="protein sequence ID" value="RZF43250.1"/>
    <property type="molecule type" value="Genomic_DNA"/>
</dbReference>
<dbReference type="SMR" id="A0A482XCK6"/>
<protein>
    <submittedName>
        <fullName evidence="2">Uncharacterized protein</fullName>
    </submittedName>
</protein>
<reference evidence="2" key="2">
    <citation type="submission" date="2019-02" db="EMBL/GenBank/DDBJ databases">
        <authorList>
            <person name="Zhu J."/>
            <person name="Jiang F."/>
            <person name="Wang X."/>
            <person name="Yang P."/>
            <person name="Bao Y."/>
            <person name="Zhao W."/>
            <person name="Wang W."/>
            <person name="Lu H."/>
            <person name="Wang Q."/>
            <person name="Cui N."/>
            <person name="Li J."/>
            <person name="Chen X."/>
            <person name="Luo L."/>
            <person name="Yu J."/>
            <person name="Kang L."/>
            <person name="Cui F."/>
        </authorList>
    </citation>
    <scope>NUCLEOTIDE SEQUENCE</scope>
    <source>
        <strain evidence="2">Lst14</strain>
        <tissue evidence="2">Whole body</tissue>
    </source>
</reference>
<proteinExistence type="predicted"/>
<comment type="caution">
    <text evidence="2">The sequence shown here is derived from an EMBL/GenBank/DDBJ whole genome shotgun (WGS) entry which is preliminary data.</text>
</comment>
<accession>A0A482XCK6</accession>
<gene>
    <name evidence="1" type="ORF">LSTR_LSTR001510</name>
    <name evidence="2" type="ORF">LSTR_LSTR001511</name>
</gene>
<dbReference type="Proteomes" id="UP000291343">
    <property type="component" value="Unassembled WGS sequence"/>
</dbReference>
<organism evidence="2 3">
    <name type="scientific">Laodelphax striatellus</name>
    <name type="common">Small brown planthopper</name>
    <name type="synonym">Delphax striatella</name>
    <dbReference type="NCBI Taxonomy" id="195883"/>
    <lineage>
        <taxon>Eukaryota</taxon>
        <taxon>Metazoa</taxon>
        <taxon>Ecdysozoa</taxon>
        <taxon>Arthropoda</taxon>
        <taxon>Hexapoda</taxon>
        <taxon>Insecta</taxon>
        <taxon>Pterygota</taxon>
        <taxon>Neoptera</taxon>
        <taxon>Paraneoptera</taxon>
        <taxon>Hemiptera</taxon>
        <taxon>Auchenorrhyncha</taxon>
        <taxon>Fulgoroidea</taxon>
        <taxon>Delphacidae</taxon>
        <taxon>Criomorphinae</taxon>
        <taxon>Laodelphax</taxon>
    </lineage>
</organism>
<evidence type="ECO:0000313" key="1">
    <source>
        <dbReference type="EMBL" id="RZF43249.1"/>
    </source>
</evidence>
<dbReference type="EMBL" id="QKKF02012754">
    <property type="protein sequence ID" value="RZF43249.1"/>
    <property type="molecule type" value="Genomic_DNA"/>
</dbReference>
<evidence type="ECO:0000313" key="3">
    <source>
        <dbReference type="Proteomes" id="UP000291343"/>
    </source>
</evidence>
<dbReference type="AlphaFoldDB" id="A0A482XCK6"/>
<name>A0A482XCK6_LAOST</name>
<evidence type="ECO:0000313" key="2">
    <source>
        <dbReference type="EMBL" id="RZF43250.1"/>
    </source>
</evidence>
<keyword evidence="3" id="KW-1185">Reference proteome</keyword>
<reference evidence="2 3" key="1">
    <citation type="journal article" date="2017" name="Gigascience">
        <title>Genome sequence of the small brown planthopper, Laodelphax striatellus.</title>
        <authorList>
            <person name="Zhu J."/>
            <person name="Jiang F."/>
            <person name="Wang X."/>
            <person name="Yang P."/>
            <person name="Bao Y."/>
            <person name="Zhao W."/>
            <person name="Wang W."/>
            <person name="Lu H."/>
            <person name="Wang Q."/>
            <person name="Cui N."/>
            <person name="Li J."/>
            <person name="Chen X."/>
            <person name="Luo L."/>
            <person name="Yu J."/>
            <person name="Kang L."/>
            <person name="Cui F."/>
        </authorList>
    </citation>
    <scope>NUCLEOTIDE SEQUENCE [LARGE SCALE GENOMIC DNA]</scope>
    <source>
        <strain evidence="2">Lst14</strain>
        <tissue evidence="2">Whole body</tissue>
    </source>
</reference>
<sequence length="95" mass="10404">MAKLISDLSTLVFSGYNPHLTIYIRSPFVLATINGRLRLHCIPITNSASSLPFLYLPIPPKGCSALLCSALRFSFFIHSTFASYPFIGLFCSACA</sequence>
<dbReference type="InParanoid" id="A0A482XCK6"/>